<dbReference type="PANTHER" id="PTHR47027:SF20">
    <property type="entry name" value="REVERSE TRANSCRIPTASE-LIKE PROTEIN WITH RNA-DIRECTED DNA POLYMERASE DOMAIN"/>
    <property type="match status" value="1"/>
</dbReference>
<evidence type="ECO:0000313" key="1">
    <source>
        <dbReference type="EMBL" id="KAJ4429209.1"/>
    </source>
</evidence>
<dbReference type="EMBL" id="JAJSOF020000036">
    <property type="protein sequence ID" value="KAJ4429209.1"/>
    <property type="molecule type" value="Genomic_DNA"/>
</dbReference>
<proteinExistence type="predicted"/>
<protein>
    <recommendedName>
        <fullName evidence="3">Reverse transcriptase domain-containing protein</fullName>
    </recommendedName>
</protein>
<gene>
    <name evidence="1" type="ORF">ANN_26212</name>
</gene>
<dbReference type="Proteomes" id="UP001148838">
    <property type="component" value="Unassembled WGS sequence"/>
</dbReference>
<evidence type="ECO:0000313" key="2">
    <source>
        <dbReference type="Proteomes" id="UP001148838"/>
    </source>
</evidence>
<keyword evidence="2" id="KW-1185">Reference proteome</keyword>
<organism evidence="1 2">
    <name type="scientific">Periplaneta americana</name>
    <name type="common">American cockroach</name>
    <name type="synonym">Blatta americana</name>
    <dbReference type="NCBI Taxonomy" id="6978"/>
    <lineage>
        <taxon>Eukaryota</taxon>
        <taxon>Metazoa</taxon>
        <taxon>Ecdysozoa</taxon>
        <taxon>Arthropoda</taxon>
        <taxon>Hexapoda</taxon>
        <taxon>Insecta</taxon>
        <taxon>Pterygota</taxon>
        <taxon>Neoptera</taxon>
        <taxon>Polyneoptera</taxon>
        <taxon>Dictyoptera</taxon>
        <taxon>Blattodea</taxon>
        <taxon>Blattoidea</taxon>
        <taxon>Blattidae</taxon>
        <taxon>Blattinae</taxon>
        <taxon>Periplaneta</taxon>
    </lineage>
</organism>
<comment type="caution">
    <text evidence="1">The sequence shown here is derived from an EMBL/GenBank/DDBJ whole genome shotgun (WGS) entry which is preliminary data.</text>
</comment>
<accession>A0ABQ8S5B0</accession>
<dbReference type="PANTHER" id="PTHR47027">
    <property type="entry name" value="REVERSE TRANSCRIPTASE DOMAIN-CONTAINING PROTEIN"/>
    <property type="match status" value="1"/>
</dbReference>
<reference evidence="1 2" key="1">
    <citation type="journal article" date="2022" name="Allergy">
        <title>Genome assembly and annotation of Periplaneta americana reveal a comprehensive cockroach allergen profile.</title>
        <authorList>
            <person name="Wang L."/>
            <person name="Xiong Q."/>
            <person name="Saelim N."/>
            <person name="Wang L."/>
            <person name="Nong W."/>
            <person name="Wan A.T."/>
            <person name="Shi M."/>
            <person name="Liu X."/>
            <person name="Cao Q."/>
            <person name="Hui J.H.L."/>
            <person name="Sookrung N."/>
            <person name="Leung T.F."/>
            <person name="Tungtrongchitr A."/>
            <person name="Tsui S.K.W."/>
        </authorList>
    </citation>
    <scope>NUCLEOTIDE SEQUENCE [LARGE SCALE GENOMIC DNA]</scope>
    <source>
        <strain evidence="1">PWHHKU_190912</strain>
    </source>
</reference>
<sequence>MLGENSQRIRENAEILLEASKAIGLEVNPEKTKYMIMSRDQNIVRNGTVKVGDLSLEEVEKFKYLGARVTNINDTREEIKRKINMGNAFYYSVEKLLSSSLLSKNLKVRIYKTVILPVVLYVCETWTFTLREEQRLRVFENKVLRKIFGAKRDEVTGEWRKLHNAELQALYLSPDIIRNIKSRRLRWAGHVARMGESRNAYRVLVGRPEGKRPFGKPRRRWEDNIKMGLMESDLHTTVCKGGDYLILYCGPLCSCDRHDAEQLRRHHRAIGGRRKDTLLWTEDQFLPLPTPGFETRTARTIHVIREAKPAGLTVNIKKTKELHINSKTLRPLMMENQIIEQVETYNYLGSIVSTTGGAIDDIRSRIKKANSIFTQLLTEEEPIEIQIKRRKWRWIGHTLRKPNEAIERQALEWNPQGVRKVGRPRGTWRRMVNEEKWNRLVQSQMCFCMKIKFDVSFMRLFIEGRSDSLNSFGPLGTVSLIVVPSQVRQRTQIIRICGVTRTTCVRTANKFLFPFCTKPSVPARRDRGFVERHGTDTTYLQYVSETESNVQEIPLTNMNVFDYTMTHATDELDEGDNAGEMSPESSAESYPAFTLNGVRESLGETSTRRLRWKGHVARMGESRNAYRMLAGRPEGRRPLWRPIIWEDNIKMDLREMGYDDRDWINLAQDRDRMAGLCEGGNEPLGSLKAICN</sequence>
<evidence type="ECO:0008006" key="3">
    <source>
        <dbReference type="Google" id="ProtNLM"/>
    </source>
</evidence>
<name>A0ABQ8S5B0_PERAM</name>